<organism evidence="2 3">
    <name type="scientific">Martelella alba</name>
    <dbReference type="NCBI Taxonomy" id="2590451"/>
    <lineage>
        <taxon>Bacteria</taxon>
        <taxon>Pseudomonadati</taxon>
        <taxon>Pseudomonadota</taxon>
        <taxon>Alphaproteobacteria</taxon>
        <taxon>Hyphomicrobiales</taxon>
        <taxon>Aurantimonadaceae</taxon>
        <taxon>Martelella</taxon>
    </lineage>
</organism>
<gene>
    <name evidence="2" type="ORF">FCN80_11965</name>
</gene>
<evidence type="ECO:0000313" key="2">
    <source>
        <dbReference type="EMBL" id="TKI05929.1"/>
    </source>
</evidence>
<feature type="domain" description="Prepilin peptidase dependent protein C-like C-terminal" evidence="1">
    <location>
        <begin position="31"/>
        <end position="109"/>
    </location>
</feature>
<keyword evidence="3" id="KW-1185">Reference proteome</keyword>
<proteinExistence type="predicted"/>
<dbReference type="Proteomes" id="UP000305202">
    <property type="component" value="Unassembled WGS sequence"/>
</dbReference>
<comment type="caution">
    <text evidence="2">The sequence shown here is derived from an EMBL/GenBank/DDBJ whole genome shotgun (WGS) entry which is preliminary data.</text>
</comment>
<dbReference type="RefSeq" id="WP_136990391.1">
    <property type="nucleotide sequence ID" value="NZ_SZPQ01000016.1"/>
</dbReference>
<dbReference type="EMBL" id="SZPQ01000016">
    <property type="protein sequence ID" value="TKI05929.1"/>
    <property type="molecule type" value="Genomic_DNA"/>
</dbReference>
<dbReference type="Pfam" id="PF12528">
    <property type="entry name" value="T2SSppdC"/>
    <property type="match status" value="1"/>
</dbReference>
<name>A0ABY2SQ14_9HYPH</name>
<evidence type="ECO:0000313" key="3">
    <source>
        <dbReference type="Proteomes" id="UP000305202"/>
    </source>
</evidence>
<protein>
    <submittedName>
        <fullName evidence="2">Potassium:proton antiporter</fullName>
    </submittedName>
</protein>
<sequence>MLADGEQGFSLPEALAAVLLFSLSALALLDYSSHLAQAQENLRLYRQGQSYAHQALELYRLELPLARLELPDGWRLSLTAHARGPFCRLMRVRAASPAGQTIAAEEWFCVAPKGE</sequence>
<dbReference type="PROSITE" id="PS00409">
    <property type="entry name" value="PROKAR_NTER_METHYL"/>
    <property type="match status" value="1"/>
</dbReference>
<evidence type="ECO:0000259" key="1">
    <source>
        <dbReference type="Pfam" id="PF12528"/>
    </source>
</evidence>
<accession>A0ABY2SQ14</accession>
<dbReference type="InterPro" id="IPR022204">
    <property type="entry name" value="PpdC-like_C"/>
</dbReference>
<dbReference type="InterPro" id="IPR012902">
    <property type="entry name" value="N_methyl_site"/>
</dbReference>
<reference evidence="2 3" key="1">
    <citation type="submission" date="2019-04" db="EMBL/GenBank/DDBJ databases">
        <authorList>
            <person name="Li M."/>
            <person name="Gao C."/>
        </authorList>
    </citation>
    <scope>NUCLEOTIDE SEQUENCE [LARGE SCALE GENOMIC DNA]</scope>
    <source>
        <strain evidence="2 3">BGMRC 2031</strain>
    </source>
</reference>